<protein>
    <recommendedName>
        <fullName evidence="1">Phage terminase large subunit GpA ATPase domain-containing protein</fullName>
    </recommendedName>
</protein>
<proteinExistence type="predicted"/>
<dbReference type="Pfam" id="PF05876">
    <property type="entry name" value="GpA_ATPase"/>
    <property type="match status" value="1"/>
</dbReference>
<dbReference type="InterPro" id="IPR027417">
    <property type="entry name" value="P-loop_NTPase"/>
</dbReference>
<dbReference type="Gene3D" id="3.40.50.300">
    <property type="entry name" value="P-loop containing nucleotide triphosphate hydrolases"/>
    <property type="match status" value="1"/>
</dbReference>
<dbReference type="InterPro" id="IPR046453">
    <property type="entry name" value="GpA_ATPase"/>
</dbReference>
<feature type="non-terminal residue" evidence="2">
    <location>
        <position position="397"/>
    </location>
</feature>
<sequence>MFSYVRSRKSILCNEAFAHLQNQLRLDETESPTPFSDWVEDAGLVLEGLTFSFARHEYLIEPYRDEHPFQVECKAAQMGLTTKAILRALHAARFRGFKGILYLFPTLTDVLAFSRARVAPLISQNPESIGAWMRDTDAAELKQVWNTFIYFRGMRSTIQLKSIPVDFIIFDELDEAPPTQVDVAMERMSHSEFREVLQLSNPTLPDYGIDAAFQRTDQRYWLLKCPHCGEHTCMEETFPECLVRLKDRVIRACMKCRGELDPAVGAWVAKSPRVVERRGYHYSQLFSQFVTPAEILTAYETTDNLTAFYNLKLGIAYVEAENRLTTEEVLALCSTDGLADTDTGPCAMGVDQGRDLHVVIGKQLLSGRIQAVHLGIYRDWEELDRLMENFKVSRCVV</sequence>
<evidence type="ECO:0000313" key="2">
    <source>
        <dbReference type="EMBL" id="KKL60773.1"/>
    </source>
</evidence>
<accession>A0A0F9DGG8</accession>
<comment type="caution">
    <text evidence="2">The sequence shown here is derived from an EMBL/GenBank/DDBJ whole genome shotgun (WGS) entry which is preliminary data.</text>
</comment>
<dbReference type="EMBL" id="LAZR01029037">
    <property type="protein sequence ID" value="KKL60773.1"/>
    <property type="molecule type" value="Genomic_DNA"/>
</dbReference>
<organism evidence="2">
    <name type="scientific">marine sediment metagenome</name>
    <dbReference type="NCBI Taxonomy" id="412755"/>
    <lineage>
        <taxon>unclassified sequences</taxon>
        <taxon>metagenomes</taxon>
        <taxon>ecological metagenomes</taxon>
    </lineage>
</organism>
<feature type="domain" description="Phage terminase large subunit GpA ATPase" evidence="1">
    <location>
        <begin position="73"/>
        <end position="257"/>
    </location>
</feature>
<name>A0A0F9DGG8_9ZZZZ</name>
<reference evidence="2" key="1">
    <citation type="journal article" date="2015" name="Nature">
        <title>Complex archaea that bridge the gap between prokaryotes and eukaryotes.</title>
        <authorList>
            <person name="Spang A."/>
            <person name="Saw J.H."/>
            <person name="Jorgensen S.L."/>
            <person name="Zaremba-Niedzwiedzka K."/>
            <person name="Martijn J."/>
            <person name="Lind A.E."/>
            <person name="van Eijk R."/>
            <person name="Schleper C."/>
            <person name="Guy L."/>
            <person name="Ettema T.J."/>
        </authorList>
    </citation>
    <scope>NUCLEOTIDE SEQUENCE</scope>
</reference>
<dbReference type="GO" id="GO:0016887">
    <property type="term" value="F:ATP hydrolysis activity"/>
    <property type="evidence" value="ECO:0007669"/>
    <property type="project" value="InterPro"/>
</dbReference>
<evidence type="ECO:0000259" key="1">
    <source>
        <dbReference type="Pfam" id="PF05876"/>
    </source>
</evidence>
<dbReference type="AlphaFoldDB" id="A0A0F9DGG8"/>
<gene>
    <name evidence="2" type="ORF">LCGC14_2201980</name>
</gene>